<keyword evidence="3" id="KW-1185">Reference proteome</keyword>
<dbReference type="EMBL" id="JACMSE010000012">
    <property type="protein sequence ID" value="MBC2890372.1"/>
    <property type="molecule type" value="Genomic_DNA"/>
</dbReference>
<name>A0A842JDN9_9ACTN</name>
<evidence type="ECO:0000313" key="2">
    <source>
        <dbReference type="EMBL" id="MBC2890372.1"/>
    </source>
</evidence>
<feature type="domain" description="DUF4332" evidence="1">
    <location>
        <begin position="10"/>
        <end position="61"/>
    </location>
</feature>
<evidence type="ECO:0000259" key="1">
    <source>
        <dbReference type="Pfam" id="PF14229"/>
    </source>
</evidence>
<reference evidence="2 3" key="1">
    <citation type="submission" date="2020-08" db="EMBL/GenBank/DDBJ databases">
        <authorList>
            <person name="Liu C."/>
            <person name="Sun Q."/>
        </authorList>
    </citation>
    <scope>NUCLEOTIDE SEQUENCE [LARGE SCALE GENOMIC DNA]</scope>
    <source>
        <strain evidence="2 3">N22</strain>
    </source>
</reference>
<dbReference type="Gene3D" id="1.10.150.20">
    <property type="entry name" value="5' to 3' exonuclease, C-terminal subdomain"/>
    <property type="match status" value="1"/>
</dbReference>
<dbReference type="Proteomes" id="UP000587396">
    <property type="component" value="Unassembled WGS sequence"/>
</dbReference>
<gene>
    <name evidence="2" type="ORF">H7313_13625</name>
</gene>
<protein>
    <recommendedName>
        <fullName evidence="1">DUF4332 domain-containing protein</fullName>
    </recommendedName>
</protein>
<proteinExistence type="predicted"/>
<sequence length="72" mass="8005">MAADLDKLFGINPDAVAKLKDLGIGTIEDFYEVAKHADSRAELAEKIDVDPFKLEEWSSTAGNFILMSNCEW</sequence>
<dbReference type="InterPro" id="IPR025567">
    <property type="entry name" value="DUF4332"/>
</dbReference>
<evidence type="ECO:0000313" key="3">
    <source>
        <dbReference type="Proteomes" id="UP000587396"/>
    </source>
</evidence>
<dbReference type="AlphaFoldDB" id="A0A842JDN9"/>
<organism evidence="2 3">
    <name type="scientific">Gordonibacter massiliensis</name>
    <name type="common">ex Traore et al. 2017</name>
    <dbReference type="NCBI Taxonomy" id="1841863"/>
    <lineage>
        <taxon>Bacteria</taxon>
        <taxon>Bacillati</taxon>
        <taxon>Actinomycetota</taxon>
        <taxon>Coriobacteriia</taxon>
        <taxon>Eggerthellales</taxon>
        <taxon>Eggerthellaceae</taxon>
        <taxon>Gordonibacter</taxon>
    </lineage>
</organism>
<accession>A0A842JDN9</accession>
<dbReference type="Pfam" id="PF14229">
    <property type="entry name" value="DUF4332"/>
    <property type="match status" value="1"/>
</dbReference>
<dbReference type="RefSeq" id="WP_185906084.1">
    <property type="nucleotide sequence ID" value="NZ_JACMSE010000012.1"/>
</dbReference>
<comment type="caution">
    <text evidence="2">The sequence shown here is derived from an EMBL/GenBank/DDBJ whole genome shotgun (WGS) entry which is preliminary data.</text>
</comment>